<reference evidence="2" key="1">
    <citation type="journal article" date="2016" name="Gigascience">
        <title>De novo construction of an expanded transcriptome assembly for the western tarnished plant bug, Lygus hesperus.</title>
        <authorList>
            <person name="Tassone E.E."/>
            <person name="Geib S.M."/>
            <person name="Hall B."/>
            <person name="Fabrick J.A."/>
            <person name="Brent C.S."/>
            <person name="Hull J.J."/>
        </authorList>
    </citation>
    <scope>NUCLEOTIDE SEQUENCE</scope>
</reference>
<evidence type="ECO:0000256" key="1">
    <source>
        <dbReference type="SAM" id="MobiDB-lite"/>
    </source>
</evidence>
<accession>A0A146LVM8</accession>
<protein>
    <submittedName>
        <fullName evidence="2">Uncharacterized protein</fullName>
    </submittedName>
</protein>
<feature type="region of interest" description="Disordered" evidence="1">
    <location>
        <begin position="30"/>
        <end position="56"/>
    </location>
</feature>
<organism evidence="2">
    <name type="scientific">Lygus hesperus</name>
    <name type="common">Western plant bug</name>
    <dbReference type="NCBI Taxonomy" id="30085"/>
    <lineage>
        <taxon>Eukaryota</taxon>
        <taxon>Metazoa</taxon>
        <taxon>Ecdysozoa</taxon>
        <taxon>Arthropoda</taxon>
        <taxon>Hexapoda</taxon>
        <taxon>Insecta</taxon>
        <taxon>Pterygota</taxon>
        <taxon>Neoptera</taxon>
        <taxon>Paraneoptera</taxon>
        <taxon>Hemiptera</taxon>
        <taxon>Heteroptera</taxon>
        <taxon>Panheteroptera</taxon>
        <taxon>Cimicomorpha</taxon>
        <taxon>Miridae</taxon>
        <taxon>Mirini</taxon>
        <taxon>Lygus</taxon>
    </lineage>
</organism>
<dbReference type="AlphaFoldDB" id="A0A146LVM8"/>
<name>A0A146LVM8_LYGHE</name>
<proteinExistence type="predicted"/>
<sequence>MECARVIAMGLEESVQTRYDKDATYDDVDRHAMQGEDYSNNTRHGTADGGDGSSTFIGSVDTSRMVSRSMAESLAAGVIPASLSPALSQLSRCTDDNLT</sequence>
<evidence type="ECO:0000313" key="2">
    <source>
        <dbReference type="EMBL" id="JAQ10747.1"/>
    </source>
</evidence>
<dbReference type="EMBL" id="GDHC01007882">
    <property type="protein sequence ID" value="JAQ10747.1"/>
    <property type="molecule type" value="Transcribed_RNA"/>
</dbReference>
<gene>
    <name evidence="2" type="ORF">g.93100</name>
</gene>